<protein>
    <submittedName>
        <fullName evidence="2">Uncharacterized protein</fullName>
    </submittedName>
</protein>
<sequence length="156" mass="16880">MGMDAATARLVTVGTVFGSMFCLTLMLGLQCALSCSASKPHCSSLFVFSDNSCGTDKVIFTVFFILMLAGVAATIIGLHFGKNIFFLIFAGICLAAVLFLAIGLVMFIVKTNGNAGHWMFWRGLMMHVTTIAFLVFAAIMTYFTHRGLVLVRVQGM</sequence>
<dbReference type="AlphaFoldDB" id="A0AA39HDJ2"/>
<feature type="transmembrane region" description="Helical" evidence="1">
    <location>
        <begin position="120"/>
        <end position="143"/>
    </location>
</feature>
<keyword evidence="1" id="KW-0472">Membrane</keyword>
<feature type="transmembrane region" description="Helical" evidence="1">
    <location>
        <begin position="58"/>
        <end position="78"/>
    </location>
</feature>
<feature type="transmembrane region" description="Helical" evidence="1">
    <location>
        <begin position="85"/>
        <end position="108"/>
    </location>
</feature>
<keyword evidence="3" id="KW-1185">Reference proteome</keyword>
<evidence type="ECO:0000313" key="2">
    <source>
        <dbReference type="EMBL" id="KAK0403364.1"/>
    </source>
</evidence>
<reference evidence="2" key="1">
    <citation type="submission" date="2023-06" db="EMBL/GenBank/DDBJ databases">
        <title>Genomic analysis of the entomopathogenic nematode Steinernema hermaphroditum.</title>
        <authorList>
            <person name="Schwarz E.M."/>
            <person name="Heppert J.K."/>
            <person name="Baniya A."/>
            <person name="Schwartz H.T."/>
            <person name="Tan C.-H."/>
            <person name="Antoshechkin I."/>
            <person name="Sternberg P.W."/>
            <person name="Goodrich-Blair H."/>
            <person name="Dillman A.R."/>
        </authorList>
    </citation>
    <scope>NUCLEOTIDE SEQUENCE</scope>
    <source>
        <strain evidence="2">PS9179</strain>
        <tissue evidence="2">Whole animal</tissue>
    </source>
</reference>
<accession>A0AA39HDJ2</accession>
<gene>
    <name evidence="2" type="ORF">QR680_016878</name>
</gene>
<name>A0AA39HDJ2_9BILA</name>
<organism evidence="2 3">
    <name type="scientific">Steinernema hermaphroditum</name>
    <dbReference type="NCBI Taxonomy" id="289476"/>
    <lineage>
        <taxon>Eukaryota</taxon>
        <taxon>Metazoa</taxon>
        <taxon>Ecdysozoa</taxon>
        <taxon>Nematoda</taxon>
        <taxon>Chromadorea</taxon>
        <taxon>Rhabditida</taxon>
        <taxon>Tylenchina</taxon>
        <taxon>Panagrolaimomorpha</taxon>
        <taxon>Strongyloidoidea</taxon>
        <taxon>Steinernematidae</taxon>
        <taxon>Steinernema</taxon>
    </lineage>
</organism>
<keyword evidence="1" id="KW-1133">Transmembrane helix</keyword>
<dbReference type="Proteomes" id="UP001175271">
    <property type="component" value="Unassembled WGS sequence"/>
</dbReference>
<dbReference type="EMBL" id="JAUCMV010000004">
    <property type="protein sequence ID" value="KAK0403364.1"/>
    <property type="molecule type" value="Genomic_DNA"/>
</dbReference>
<keyword evidence="1" id="KW-0812">Transmembrane</keyword>
<evidence type="ECO:0000256" key="1">
    <source>
        <dbReference type="SAM" id="Phobius"/>
    </source>
</evidence>
<proteinExistence type="predicted"/>
<comment type="caution">
    <text evidence="2">The sequence shown here is derived from an EMBL/GenBank/DDBJ whole genome shotgun (WGS) entry which is preliminary data.</text>
</comment>
<evidence type="ECO:0000313" key="3">
    <source>
        <dbReference type="Proteomes" id="UP001175271"/>
    </source>
</evidence>